<keyword evidence="3" id="KW-0539">Nucleus</keyword>
<gene>
    <name evidence="5" type="ORF">POBO1169_LOCUS12294</name>
</gene>
<dbReference type="SUPFAM" id="SSF55021">
    <property type="entry name" value="ACT-like"/>
    <property type="match status" value="2"/>
</dbReference>
<organism evidence="5">
    <name type="scientific">Pyramimonas obovata</name>
    <dbReference type="NCBI Taxonomy" id="1411642"/>
    <lineage>
        <taxon>Eukaryota</taxon>
        <taxon>Viridiplantae</taxon>
        <taxon>Chlorophyta</taxon>
        <taxon>Pyramimonadophyceae</taxon>
        <taxon>Pyramimonadales</taxon>
        <taxon>Pyramimonadaceae</taxon>
        <taxon>Pyramimonas</taxon>
        <taxon>Pyramimonas incertae sedis</taxon>
    </lineage>
</organism>
<protein>
    <recommendedName>
        <fullName evidence="4">ACT domain-containing protein</fullName>
    </recommendedName>
</protein>
<dbReference type="PANTHER" id="PTHR47320">
    <property type="entry name" value="BIFUNCTIONAL URIDYLYLTRANSFERASE/URIDYLYL-REMOVING ENZYME"/>
    <property type="match status" value="1"/>
</dbReference>
<dbReference type="GO" id="GO:0008773">
    <property type="term" value="F:[protein-PII] uridylyltransferase activity"/>
    <property type="evidence" value="ECO:0007669"/>
    <property type="project" value="InterPro"/>
</dbReference>
<dbReference type="Pfam" id="PF22754">
    <property type="entry name" value="bHLH-TF_ACT-like_plant"/>
    <property type="match status" value="2"/>
</dbReference>
<dbReference type="PANTHER" id="PTHR47320:SF1">
    <property type="entry name" value="BIFUNCTIONAL URIDYLYLTRANSFERASE_URIDYLYL-REMOVING ENZYME"/>
    <property type="match status" value="1"/>
</dbReference>
<proteinExistence type="predicted"/>
<name>A0A7S0RDT4_9CHLO</name>
<sequence length="280" mass="29681">MAHMSMIRPAASVRGTSVNAPQRSANIQRLVQGRSKSQFARSSRTVCAVAMAPAREFLTMNESSVSILVVDSTTATVTIRSPDRPGLLQDVSDAINTVGLSVESADITTPLDAFAVNNFTVKVADGMPDGMNFETVKEEAFSEYDDEEVHLDSILAGKLKDAILTQTLARSRQALAERAAKGPTEEDIPTVVAPSANVSLLLTPKEEVAGIVVEVEATDFSGILASITAGFESLGLTIRSARVNTVEGVIKNRFVLNYDAGKADLEAIKAATLKAVTGQN</sequence>
<comment type="subcellular location">
    <subcellularLocation>
        <location evidence="1">Nucleus</location>
    </subcellularLocation>
</comment>
<evidence type="ECO:0000256" key="2">
    <source>
        <dbReference type="ARBA" id="ARBA00022801"/>
    </source>
</evidence>
<dbReference type="InterPro" id="IPR010043">
    <property type="entry name" value="UTase/UR"/>
</dbReference>
<evidence type="ECO:0000256" key="1">
    <source>
        <dbReference type="ARBA" id="ARBA00004123"/>
    </source>
</evidence>
<feature type="domain" description="ACT" evidence="4">
    <location>
        <begin position="76"/>
        <end position="156"/>
    </location>
</feature>
<dbReference type="InterPro" id="IPR045865">
    <property type="entry name" value="ACT-like_dom_sf"/>
</dbReference>
<accession>A0A7S0RDT4</accession>
<dbReference type="InterPro" id="IPR054502">
    <property type="entry name" value="bHLH-TF_ACT-like_plant"/>
</dbReference>
<dbReference type="GO" id="GO:0016787">
    <property type="term" value="F:hydrolase activity"/>
    <property type="evidence" value="ECO:0007669"/>
    <property type="project" value="UniProtKB-KW"/>
</dbReference>
<reference evidence="5" key="1">
    <citation type="submission" date="2021-01" db="EMBL/GenBank/DDBJ databases">
        <authorList>
            <person name="Corre E."/>
            <person name="Pelletier E."/>
            <person name="Niang G."/>
            <person name="Scheremetjew M."/>
            <person name="Finn R."/>
            <person name="Kale V."/>
            <person name="Holt S."/>
            <person name="Cochrane G."/>
            <person name="Meng A."/>
            <person name="Brown T."/>
            <person name="Cohen L."/>
        </authorList>
    </citation>
    <scope>NUCLEOTIDE SEQUENCE</scope>
    <source>
        <strain evidence="5">CCMP722</strain>
    </source>
</reference>
<evidence type="ECO:0000259" key="4">
    <source>
        <dbReference type="PROSITE" id="PS51671"/>
    </source>
</evidence>
<feature type="domain" description="ACT" evidence="4">
    <location>
        <begin position="212"/>
        <end position="280"/>
    </location>
</feature>
<dbReference type="CDD" id="cd04873">
    <property type="entry name" value="ACT_UUR-ACR-like"/>
    <property type="match status" value="1"/>
</dbReference>
<dbReference type="EMBL" id="HBFA01024158">
    <property type="protein sequence ID" value="CAD8674542.1"/>
    <property type="molecule type" value="Transcribed_RNA"/>
</dbReference>
<dbReference type="AlphaFoldDB" id="A0A7S0RDT4"/>
<evidence type="ECO:0000256" key="3">
    <source>
        <dbReference type="ARBA" id="ARBA00023242"/>
    </source>
</evidence>
<dbReference type="InterPro" id="IPR002912">
    <property type="entry name" value="ACT_dom"/>
</dbReference>
<dbReference type="PROSITE" id="PS51671">
    <property type="entry name" value="ACT"/>
    <property type="match status" value="2"/>
</dbReference>
<dbReference type="Gene3D" id="3.30.70.260">
    <property type="match status" value="1"/>
</dbReference>
<evidence type="ECO:0000313" key="5">
    <source>
        <dbReference type="EMBL" id="CAD8674542.1"/>
    </source>
</evidence>
<keyword evidence="2" id="KW-0378">Hydrolase</keyword>